<organism evidence="2 3">
    <name type="scientific">Psilocybe cyanescens</name>
    <dbReference type="NCBI Taxonomy" id="93625"/>
    <lineage>
        <taxon>Eukaryota</taxon>
        <taxon>Fungi</taxon>
        <taxon>Dikarya</taxon>
        <taxon>Basidiomycota</taxon>
        <taxon>Agaricomycotina</taxon>
        <taxon>Agaricomycetes</taxon>
        <taxon>Agaricomycetidae</taxon>
        <taxon>Agaricales</taxon>
        <taxon>Agaricineae</taxon>
        <taxon>Strophariaceae</taxon>
        <taxon>Psilocybe</taxon>
    </lineage>
</organism>
<evidence type="ECO:0000313" key="3">
    <source>
        <dbReference type="Proteomes" id="UP000283269"/>
    </source>
</evidence>
<sequence>MATLTRAKTRVESNTLVDLDSQIPTPFPREQLVQGVEQHPAHAMALEASEVSHSEAGPSITIEHAPAPTSESVALKEVMPSIFHVQKSCLMTLNNLLSGPIGWHPIIPDRRHSMPSSSQSATVSSEDSSSTSALQTLVTNLRNHGTNGEMIEARDSGSDSDLLSELRTRVEAISSSLTSTDAELARALVSLLSDLNRLSEIQTSISPLPSPSLNVETSSILEAPPPIDVYDTLTRQLSDLQIERENSSQAQLLPGTSPLVVVETALLWSRIDSELENVVAMCKQRTVSYDHLPPQYDRADYDDGDLENPPDYDGRLSLDDNKSKAGHPQLMSVSDDKMRLDLEAVAMAIDRLYLVTPQLHNQRVELKSTKLAQMERARREGIDSATSQRKGKERDIKERDIKELEGLLDLIGKASERTLKDQSVVLDGTMQARLERARRRESAKRDAFVEQLVRHSEAGRIHGQDAVLQPRIKDPEALLTLPEFMREPPPATAGERVKDAMDLLTLPEFVREAVPAHLSEPELHEPQPTTADMKMKEKRHRSISAPPLAWLRSSSSRNSSISSTNTSTSSGKGKSKAIATHGFDVVYVAENHENLNHTLVFVAITGGKTGAEVQAEVLPPFLGHTSEGSDHLVVKSGPHSSFPLMLPAHTTPGPKDVRVQSGHYEIKLMNQLPSSSSSSSSSPSPTAPEHMDDTPPPLLDATQLGSINPTSFLCASCSLPLIQASRVTQYRDLPSEHWEELVEAWMCHGDQKLNEQVAKQGRRGFWPVKGQGLVGGSYILFEEDAMIENNLHLTKEARLDDNWRLTRCLCGAIVGRCQAQTIDERAGPTIVFRILKYAVRPVSQSAEPLKIPLSAFIVEDMIEFVHAHASYRFVIQDEEEEKPRILIWLFKPKMRLAYTTPASRAIPRSANIVAAKVLYKLLKPSDQATDIKRYVCERLIALVIIVHILNKYPGFPQAEFLSYPMPICRRLAGLLKESNTAYPENLRMMTGLEVGWLQRV</sequence>
<dbReference type="InterPro" id="IPR019193">
    <property type="entry name" value="UBQ-conj_enz_E2-bd_prot"/>
</dbReference>
<dbReference type="GO" id="GO:0030332">
    <property type="term" value="F:cyclin binding"/>
    <property type="evidence" value="ECO:0007669"/>
    <property type="project" value="TreeGrafter"/>
</dbReference>
<dbReference type="GO" id="GO:0000209">
    <property type="term" value="P:protein polyubiquitination"/>
    <property type="evidence" value="ECO:0007669"/>
    <property type="project" value="TreeGrafter"/>
</dbReference>
<feature type="compositionally biased region" description="Acidic residues" evidence="1">
    <location>
        <begin position="300"/>
        <end position="310"/>
    </location>
</feature>
<evidence type="ECO:0008006" key="4">
    <source>
        <dbReference type="Google" id="ProtNLM"/>
    </source>
</evidence>
<dbReference type="GO" id="GO:0006513">
    <property type="term" value="P:protein monoubiquitination"/>
    <property type="evidence" value="ECO:0007669"/>
    <property type="project" value="TreeGrafter"/>
</dbReference>
<dbReference type="AlphaFoldDB" id="A0A409X2D4"/>
<dbReference type="STRING" id="93625.A0A409X2D4"/>
<gene>
    <name evidence="2" type="ORF">CVT25_004577</name>
</gene>
<dbReference type="PANTHER" id="PTHR31531">
    <property type="entry name" value="E3 UBIQUITIN-PROTEIN LIGASE E3D FAMILY MEMBER"/>
    <property type="match status" value="1"/>
</dbReference>
<dbReference type="Pfam" id="PF09814">
    <property type="entry name" value="HECT_2"/>
    <property type="match status" value="1"/>
</dbReference>
<accession>A0A409X2D4</accession>
<dbReference type="OrthoDB" id="66510at2759"/>
<keyword evidence="3" id="KW-1185">Reference proteome</keyword>
<dbReference type="GO" id="GO:0061630">
    <property type="term" value="F:ubiquitin protein ligase activity"/>
    <property type="evidence" value="ECO:0007669"/>
    <property type="project" value="TreeGrafter"/>
</dbReference>
<dbReference type="GO" id="GO:0043161">
    <property type="term" value="P:proteasome-mediated ubiquitin-dependent protein catabolic process"/>
    <property type="evidence" value="ECO:0007669"/>
    <property type="project" value="TreeGrafter"/>
</dbReference>
<feature type="region of interest" description="Disordered" evidence="1">
    <location>
        <begin position="516"/>
        <end position="575"/>
    </location>
</feature>
<feature type="region of interest" description="Disordered" evidence="1">
    <location>
        <begin position="375"/>
        <end position="397"/>
    </location>
</feature>
<reference evidence="2 3" key="1">
    <citation type="journal article" date="2018" name="Evol. Lett.">
        <title>Horizontal gene cluster transfer increased hallucinogenic mushroom diversity.</title>
        <authorList>
            <person name="Reynolds H.T."/>
            <person name="Vijayakumar V."/>
            <person name="Gluck-Thaler E."/>
            <person name="Korotkin H.B."/>
            <person name="Matheny P.B."/>
            <person name="Slot J.C."/>
        </authorList>
    </citation>
    <scope>NUCLEOTIDE SEQUENCE [LARGE SCALE GENOMIC DNA]</scope>
    <source>
        <strain evidence="2 3">2631</strain>
    </source>
</reference>
<feature type="compositionally biased region" description="Low complexity" evidence="1">
    <location>
        <begin position="114"/>
        <end position="132"/>
    </location>
</feature>
<dbReference type="GO" id="GO:0005829">
    <property type="term" value="C:cytosol"/>
    <property type="evidence" value="ECO:0007669"/>
    <property type="project" value="TreeGrafter"/>
</dbReference>
<feature type="compositionally biased region" description="Basic and acidic residues" evidence="1">
    <location>
        <begin position="312"/>
        <end position="323"/>
    </location>
</feature>
<comment type="caution">
    <text evidence="2">The sequence shown here is derived from an EMBL/GenBank/DDBJ whole genome shotgun (WGS) entry which is preliminary data.</text>
</comment>
<name>A0A409X2D4_PSICY</name>
<feature type="compositionally biased region" description="Low complexity" evidence="1">
    <location>
        <begin position="673"/>
        <end position="684"/>
    </location>
</feature>
<feature type="region of interest" description="Disordered" evidence="1">
    <location>
        <begin position="292"/>
        <end position="328"/>
    </location>
</feature>
<dbReference type="GO" id="GO:0031624">
    <property type="term" value="F:ubiquitin conjugating enzyme binding"/>
    <property type="evidence" value="ECO:0007669"/>
    <property type="project" value="TreeGrafter"/>
</dbReference>
<protein>
    <recommendedName>
        <fullName evidence="4">HECT-like ubiquitin-conjugating enzyme-binding-domain-containing protein</fullName>
    </recommendedName>
</protein>
<feature type="region of interest" description="Disordered" evidence="1">
    <location>
        <begin position="670"/>
        <end position="702"/>
    </location>
</feature>
<dbReference type="EMBL" id="NHYD01002787">
    <property type="protein sequence ID" value="PPQ84909.1"/>
    <property type="molecule type" value="Genomic_DNA"/>
</dbReference>
<dbReference type="GO" id="GO:0000151">
    <property type="term" value="C:ubiquitin ligase complex"/>
    <property type="evidence" value="ECO:0007669"/>
    <property type="project" value="TreeGrafter"/>
</dbReference>
<proteinExistence type="predicted"/>
<dbReference type="GO" id="GO:0051865">
    <property type="term" value="P:protein autoubiquitination"/>
    <property type="evidence" value="ECO:0007669"/>
    <property type="project" value="TreeGrafter"/>
</dbReference>
<evidence type="ECO:0000313" key="2">
    <source>
        <dbReference type="EMBL" id="PPQ84909.1"/>
    </source>
</evidence>
<feature type="compositionally biased region" description="Low complexity" evidence="1">
    <location>
        <begin position="552"/>
        <end position="575"/>
    </location>
</feature>
<dbReference type="Proteomes" id="UP000283269">
    <property type="component" value="Unassembled WGS sequence"/>
</dbReference>
<dbReference type="InParanoid" id="A0A409X2D4"/>
<dbReference type="PANTHER" id="PTHR31531:SF2">
    <property type="entry name" value="E3 UBIQUITIN-PROTEIN LIGASE E3D"/>
    <property type="match status" value="1"/>
</dbReference>
<evidence type="ECO:0000256" key="1">
    <source>
        <dbReference type="SAM" id="MobiDB-lite"/>
    </source>
</evidence>
<feature type="region of interest" description="Disordered" evidence="1">
    <location>
        <begin position="108"/>
        <end position="132"/>
    </location>
</feature>
<dbReference type="GO" id="GO:0005634">
    <property type="term" value="C:nucleus"/>
    <property type="evidence" value="ECO:0007669"/>
    <property type="project" value="TreeGrafter"/>
</dbReference>